<dbReference type="AlphaFoldDB" id="A0A484L6Z7"/>
<evidence type="ECO:0000313" key="1">
    <source>
        <dbReference type="EMBL" id="VFQ71951.1"/>
    </source>
</evidence>
<keyword evidence="2" id="KW-1185">Reference proteome</keyword>
<reference evidence="1 2" key="1">
    <citation type="submission" date="2018-04" db="EMBL/GenBank/DDBJ databases">
        <authorList>
            <person name="Vogel A."/>
        </authorList>
    </citation>
    <scope>NUCLEOTIDE SEQUENCE [LARGE SCALE GENOMIC DNA]</scope>
</reference>
<sequence length="205" mass="23163">MPQTKLLRVDTTLRPVAKQMKMMRRQLLWKHVLPSAEDKVVLVEIEQICVAEDALEKNQNRSDTNPNSRIEKTCEAHKLSPKTHLEGTQYEEEFTSLSKESLTATMDEIPAHSYNSDAHTLSIKKEMDVTLSPSINGDDETISNPTHSTNLSPHVTIVAGYDPTTIGLVLHSFEVDGQHYEVKSYIEEGETSNQREETPNDFQDV</sequence>
<dbReference type="EMBL" id="OOIL02001093">
    <property type="protein sequence ID" value="VFQ71951.1"/>
    <property type="molecule type" value="Genomic_DNA"/>
</dbReference>
<evidence type="ECO:0000313" key="2">
    <source>
        <dbReference type="Proteomes" id="UP000595140"/>
    </source>
</evidence>
<gene>
    <name evidence="1" type="ORF">CCAM_LOCUS13727</name>
</gene>
<accession>A0A484L6Z7</accession>
<organism evidence="1 2">
    <name type="scientific">Cuscuta campestris</name>
    <dbReference type="NCBI Taxonomy" id="132261"/>
    <lineage>
        <taxon>Eukaryota</taxon>
        <taxon>Viridiplantae</taxon>
        <taxon>Streptophyta</taxon>
        <taxon>Embryophyta</taxon>
        <taxon>Tracheophyta</taxon>
        <taxon>Spermatophyta</taxon>
        <taxon>Magnoliopsida</taxon>
        <taxon>eudicotyledons</taxon>
        <taxon>Gunneridae</taxon>
        <taxon>Pentapetalae</taxon>
        <taxon>asterids</taxon>
        <taxon>lamiids</taxon>
        <taxon>Solanales</taxon>
        <taxon>Convolvulaceae</taxon>
        <taxon>Cuscuteae</taxon>
        <taxon>Cuscuta</taxon>
        <taxon>Cuscuta subgen. Grammica</taxon>
        <taxon>Cuscuta sect. Cleistogrammica</taxon>
    </lineage>
</organism>
<proteinExistence type="predicted"/>
<name>A0A484L6Z7_9ASTE</name>
<protein>
    <submittedName>
        <fullName evidence="1">Uncharacterized protein</fullName>
    </submittedName>
</protein>
<dbReference type="Proteomes" id="UP000595140">
    <property type="component" value="Unassembled WGS sequence"/>
</dbReference>